<evidence type="ECO:0000313" key="2">
    <source>
        <dbReference type="Proteomes" id="UP000474159"/>
    </source>
</evidence>
<gene>
    <name evidence="1" type="ORF">F6X53_31755</name>
</gene>
<organism evidence="1 2">
    <name type="scientific">Methylobacterium soli</name>
    <dbReference type="NCBI Taxonomy" id="553447"/>
    <lineage>
        <taxon>Bacteria</taxon>
        <taxon>Pseudomonadati</taxon>
        <taxon>Pseudomonadota</taxon>
        <taxon>Alphaproteobacteria</taxon>
        <taxon>Hyphomicrobiales</taxon>
        <taxon>Methylobacteriaceae</taxon>
        <taxon>Methylobacterium</taxon>
    </lineage>
</organism>
<sequence length="63" mass="6715">MLPIGIKRACDGPLTRDPGETCTPSHLDAQTSAVRNHVRRVLRQISAGSLGHEAAADRAEPRG</sequence>
<evidence type="ECO:0000313" key="1">
    <source>
        <dbReference type="EMBL" id="KAB1068282.1"/>
    </source>
</evidence>
<accession>A0A6L3SN83</accession>
<dbReference type="Proteomes" id="UP000474159">
    <property type="component" value="Unassembled WGS sequence"/>
</dbReference>
<comment type="caution">
    <text evidence="1">The sequence shown here is derived from an EMBL/GenBank/DDBJ whole genome shotgun (WGS) entry which is preliminary data.</text>
</comment>
<dbReference type="EMBL" id="VZZK01000091">
    <property type="protein sequence ID" value="KAB1068282.1"/>
    <property type="molecule type" value="Genomic_DNA"/>
</dbReference>
<protein>
    <submittedName>
        <fullName evidence="1">Uncharacterized protein</fullName>
    </submittedName>
</protein>
<keyword evidence="2" id="KW-1185">Reference proteome</keyword>
<name>A0A6L3SN83_9HYPH</name>
<dbReference type="AlphaFoldDB" id="A0A6L3SN83"/>
<proteinExistence type="predicted"/>
<dbReference type="RefSeq" id="WP_151005893.1">
    <property type="nucleotide sequence ID" value="NZ_BPQY01000802.1"/>
</dbReference>
<reference evidence="1 2" key="1">
    <citation type="submission" date="2019-09" db="EMBL/GenBank/DDBJ databases">
        <title>YIM 48816 draft genome.</title>
        <authorList>
            <person name="Jiang L."/>
        </authorList>
    </citation>
    <scope>NUCLEOTIDE SEQUENCE [LARGE SCALE GENOMIC DNA]</scope>
    <source>
        <strain evidence="1 2">YIM 48816</strain>
    </source>
</reference>